<dbReference type="EMBL" id="CP046455">
    <property type="protein sequence ID" value="QGU06157.1"/>
    <property type="molecule type" value="Genomic_DNA"/>
</dbReference>
<keyword evidence="4 7" id="KW-1133">Transmembrane helix</keyword>
<evidence type="ECO:0000313" key="8">
    <source>
        <dbReference type="EMBL" id="QGU06157.1"/>
    </source>
</evidence>
<dbReference type="InterPro" id="IPR017039">
    <property type="entry name" value="Virul_fac_BrkB"/>
</dbReference>
<sequence length="374" mass="41213">MVQPREHIDATLIAADPSEQTPEKLRNLRRVGWRYAFKRVARDFLAESLPDLAALLTYYSVLSLAPALLVVYSLITLVLASDAFEIISRVEEFVLRNVPQEQQELALSVVAAVAGSAAGGRVALIIGVLVAMWTSSTYVRAFSRCANTIYNRVEGRGLIRQALEMLLTNIGLLIGTVLILVSLVINDTLVDRLLAPIAEPLRLVWLVNYLSETFLPIWVWAKWPVILVLLIGLVAVLYHFAPNVKPVRFRLLSGGSGTAVLGVLLVGVLVNIYFNHFASYNSYGAVGSVMALLIGIWLMNLMLLLGVKIDAEISRARQLQAGIPAEVHNLTPPRSITRITGMKLAQQKLTAEGREFREAAGEEREAEEAEEDLH</sequence>
<feature type="transmembrane region" description="Helical" evidence="7">
    <location>
        <begin position="105"/>
        <end position="133"/>
    </location>
</feature>
<dbReference type="RefSeq" id="WP_156229759.1">
    <property type="nucleotide sequence ID" value="NZ_CP046455.1"/>
</dbReference>
<feature type="region of interest" description="Disordered" evidence="6">
    <location>
        <begin position="354"/>
        <end position="374"/>
    </location>
</feature>
<protein>
    <submittedName>
        <fullName evidence="8">Uncharacterized protein</fullName>
    </submittedName>
</protein>
<dbReference type="KEGG" id="cok:COCCU_00945"/>
<feature type="transmembrane region" description="Helical" evidence="7">
    <location>
        <begin position="166"/>
        <end position="186"/>
    </location>
</feature>
<evidence type="ECO:0000256" key="3">
    <source>
        <dbReference type="ARBA" id="ARBA00022692"/>
    </source>
</evidence>
<keyword evidence="5 7" id="KW-0472">Membrane</keyword>
<name>A0A6B8W2B7_9CORY</name>
<accession>A0A6B8W2B7</accession>
<evidence type="ECO:0000313" key="9">
    <source>
        <dbReference type="Proteomes" id="UP000424462"/>
    </source>
</evidence>
<dbReference type="Pfam" id="PF03631">
    <property type="entry name" value="Virul_fac_BrkB"/>
    <property type="match status" value="1"/>
</dbReference>
<keyword evidence="3 7" id="KW-0812">Transmembrane</keyword>
<comment type="subcellular location">
    <subcellularLocation>
        <location evidence="1">Cell membrane</location>
        <topology evidence="1">Multi-pass membrane protein</topology>
    </subcellularLocation>
</comment>
<evidence type="ECO:0000256" key="6">
    <source>
        <dbReference type="SAM" id="MobiDB-lite"/>
    </source>
</evidence>
<evidence type="ECO:0000256" key="7">
    <source>
        <dbReference type="SAM" id="Phobius"/>
    </source>
</evidence>
<proteinExistence type="predicted"/>
<dbReference type="AlphaFoldDB" id="A0A6B8W2B7"/>
<feature type="transmembrane region" description="Helical" evidence="7">
    <location>
        <begin position="252"/>
        <end position="274"/>
    </location>
</feature>
<feature type="compositionally biased region" description="Acidic residues" evidence="6">
    <location>
        <begin position="364"/>
        <end position="374"/>
    </location>
</feature>
<organism evidence="8 9">
    <name type="scientific">Corynebacterium occultum</name>
    <dbReference type="NCBI Taxonomy" id="2675219"/>
    <lineage>
        <taxon>Bacteria</taxon>
        <taxon>Bacillati</taxon>
        <taxon>Actinomycetota</taxon>
        <taxon>Actinomycetes</taxon>
        <taxon>Mycobacteriales</taxon>
        <taxon>Corynebacteriaceae</taxon>
        <taxon>Corynebacterium</taxon>
    </lineage>
</organism>
<feature type="transmembrane region" description="Helical" evidence="7">
    <location>
        <begin position="286"/>
        <end position="307"/>
    </location>
</feature>
<keyword evidence="9" id="KW-1185">Reference proteome</keyword>
<evidence type="ECO:0000256" key="4">
    <source>
        <dbReference type="ARBA" id="ARBA00022989"/>
    </source>
</evidence>
<evidence type="ECO:0000256" key="2">
    <source>
        <dbReference type="ARBA" id="ARBA00022475"/>
    </source>
</evidence>
<feature type="transmembrane region" description="Helical" evidence="7">
    <location>
        <begin position="217"/>
        <end position="240"/>
    </location>
</feature>
<dbReference type="GO" id="GO:0005886">
    <property type="term" value="C:plasma membrane"/>
    <property type="evidence" value="ECO:0007669"/>
    <property type="project" value="UniProtKB-SubCell"/>
</dbReference>
<dbReference type="PANTHER" id="PTHR30213">
    <property type="entry name" value="INNER MEMBRANE PROTEIN YHJD"/>
    <property type="match status" value="1"/>
</dbReference>
<keyword evidence="2" id="KW-1003">Cell membrane</keyword>
<evidence type="ECO:0000256" key="1">
    <source>
        <dbReference type="ARBA" id="ARBA00004651"/>
    </source>
</evidence>
<evidence type="ECO:0000256" key="5">
    <source>
        <dbReference type="ARBA" id="ARBA00023136"/>
    </source>
</evidence>
<reference evidence="8 9" key="1">
    <citation type="submission" date="2019-11" db="EMBL/GenBank/DDBJ databases">
        <title>Complete genome sequence of Corynebacterium kalinowskii 1959, a novel Corynebacterium species isolated from soil of a small paddock in Vilsendorf, Germany.</title>
        <authorList>
            <person name="Schaffert L."/>
            <person name="Ruwe M."/>
            <person name="Milse J."/>
            <person name="Hanuschka K."/>
            <person name="Ortseifen V."/>
            <person name="Droste J."/>
            <person name="Brandt D."/>
            <person name="Schlueter L."/>
            <person name="Kutter Y."/>
            <person name="Vinke S."/>
            <person name="Viehoefer P."/>
            <person name="Jacob L."/>
            <person name="Luebke N.-C."/>
            <person name="Schulte-Berndt E."/>
            <person name="Hain C."/>
            <person name="Linder M."/>
            <person name="Schmidt P."/>
            <person name="Wollenschlaeger L."/>
            <person name="Luttermann T."/>
            <person name="Thieme E."/>
            <person name="Hassa J."/>
            <person name="Haak M."/>
            <person name="Wittchen M."/>
            <person name="Mentz A."/>
            <person name="Persicke M."/>
            <person name="Busche T."/>
            <person name="Ruckert C."/>
        </authorList>
    </citation>
    <scope>NUCLEOTIDE SEQUENCE [LARGE SCALE GENOMIC DNA]</scope>
    <source>
        <strain evidence="8 9">2039</strain>
    </source>
</reference>
<feature type="compositionally biased region" description="Basic and acidic residues" evidence="6">
    <location>
        <begin position="354"/>
        <end position="363"/>
    </location>
</feature>
<gene>
    <name evidence="8" type="ORF">COCCU_00945</name>
</gene>
<dbReference type="PANTHER" id="PTHR30213:SF0">
    <property type="entry name" value="UPF0761 MEMBRANE PROTEIN YIHY"/>
    <property type="match status" value="1"/>
</dbReference>
<feature type="transmembrane region" description="Helical" evidence="7">
    <location>
        <begin position="58"/>
        <end position="84"/>
    </location>
</feature>
<dbReference type="Proteomes" id="UP000424462">
    <property type="component" value="Chromosome"/>
</dbReference>